<reference evidence="2 3" key="1">
    <citation type="submission" date="2020-04" db="EMBL/GenBank/DDBJ databases">
        <title>Flammeovirga sp. SR4, a novel species isolated from seawater.</title>
        <authorList>
            <person name="Wang X."/>
        </authorList>
    </citation>
    <scope>NUCLEOTIDE SEQUENCE [LARGE SCALE GENOMIC DNA]</scope>
    <source>
        <strain evidence="2 3">ATCC 23126</strain>
    </source>
</reference>
<evidence type="ECO:0000313" key="2">
    <source>
        <dbReference type="EMBL" id="NME71562.1"/>
    </source>
</evidence>
<dbReference type="RefSeq" id="WP_169659774.1">
    <property type="nucleotide sequence ID" value="NZ_JABANE010000104.1"/>
</dbReference>
<gene>
    <name evidence="2" type="ORF">HHU12_26580</name>
</gene>
<dbReference type="PANTHER" id="PTHR28106">
    <property type="entry name" value="MITOCHONDRIAL ATPASE COMPLEX SUBUNIT ATP10"/>
    <property type="match status" value="1"/>
</dbReference>
<feature type="signal peptide" evidence="1">
    <location>
        <begin position="1"/>
        <end position="20"/>
    </location>
</feature>
<organism evidence="2 3">
    <name type="scientific">Flammeovirga aprica JL-4</name>
    <dbReference type="NCBI Taxonomy" id="694437"/>
    <lineage>
        <taxon>Bacteria</taxon>
        <taxon>Pseudomonadati</taxon>
        <taxon>Bacteroidota</taxon>
        <taxon>Cytophagia</taxon>
        <taxon>Cytophagales</taxon>
        <taxon>Flammeovirgaceae</taxon>
        <taxon>Flammeovirga</taxon>
    </lineage>
</organism>
<feature type="chain" id="PRO_5031313287" evidence="1">
    <location>
        <begin position="21"/>
        <end position="184"/>
    </location>
</feature>
<sequence length="184" mass="20417">MKKLITLTSVFLLFALTTFAQKGKPFPTMEAETLTDKAITLPSAGKGKVTLIGVSYSKKSQDNLETWMQPIYDTFINPPKSDLFGSVSYDVNMYFVALARGIAKTAEKSIKGSMKKKIDKKLQPNIAIVMGEVKQHKKNLGLGDKADPYFYILSPEGKILHITYGKYSPSKMSAIESAVDEYMD</sequence>
<keyword evidence="3" id="KW-1185">Reference proteome</keyword>
<accession>A0A7X9XC88</accession>
<name>A0A7X9XC88_9BACT</name>
<proteinExistence type="predicted"/>
<comment type="caution">
    <text evidence="2">The sequence shown here is derived from an EMBL/GenBank/DDBJ whole genome shotgun (WGS) entry which is preliminary data.</text>
</comment>
<evidence type="ECO:0000256" key="1">
    <source>
        <dbReference type="SAM" id="SignalP"/>
    </source>
</evidence>
<dbReference type="InterPro" id="IPR007849">
    <property type="entry name" value="ATP10"/>
</dbReference>
<evidence type="ECO:0000313" key="3">
    <source>
        <dbReference type="Proteomes" id="UP000576082"/>
    </source>
</evidence>
<dbReference type="EMBL" id="JABANE010000104">
    <property type="protein sequence ID" value="NME71562.1"/>
    <property type="molecule type" value="Genomic_DNA"/>
</dbReference>
<dbReference type="PANTHER" id="PTHR28106:SF1">
    <property type="entry name" value="MITOCHONDRIAL ATPASE COMPLEX SUBUNIT ATP10"/>
    <property type="match status" value="1"/>
</dbReference>
<keyword evidence="1" id="KW-0732">Signal</keyword>
<dbReference type="Proteomes" id="UP000576082">
    <property type="component" value="Unassembled WGS sequence"/>
</dbReference>
<dbReference type="AlphaFoldDB" id="A0A7X9XC88"/>
<protein>
    <submittedName>
        <fullName evidence="2">Uncharacterized protein</fullName>
    </submittedName>
</protein>
<dbReference type="Pfam" id="PF05176">
    <property type="entry name" value="ATP-synt_10"/>
    <property type="match status" value="1"/>
</dbReference>
<dbReference type="Gene3D" id="3.40.30.10">
    <property type="entry name" value="Glutaredoxin"/>
    <property type="match status" value="1"/>
</dbReference>